<dbReference type="EMBL" id="JAAKZI010000027">
    <property type="protein sequence ID" value="NGN84613.1"/>
    <property type="molecule type" value="Genomic_DNA"/>
</dbReference>
<proteinExistence type="predicted"/>
<gene>
    <name evidence="2" type="ORF">G6N77_14265</name>
</gene>
<feature type="compositionally biased region" description="Low complexity" evidence="1">
    <location>
        <begin position="15"/>
        <end position="34"/>
    </location>
</feature>
<evidence type="ECO:0000313" key="3">
    <source>
        <dbReference type="Proteomes" id="UP000479226"/>
    </source>
</evidence>
<dbReference type="InterPro" id="IPR022183">
    <property type="entry name" value="DUF3710"/>
</dbReference>
<dbReference type="Pfam" id="PF12502">
    <property type="entry name" value="DUF3710"/>
    <property type="match status" value="1"/>
</dbReference>
<dbReference type="RefSeq" id="WP_165182840.1">
    <property type="nucleotide sequence ID" value="NZ_JAAKZI010000027.1"/>
</dbReference>
<accession>A0ABX0DCF9</accession>
<evidence type="ECO:0000313" key="2">
    <source>
        <dbReference type="EMBL" id="NGN84613.1"/>
    </source>
</evidence>
<organism evidence="2 3">
    <name type="scientific">Arthrobacter silviterrae</name>
    <dbReference type="NCBI Taxonomy" id="2026658"/>
    <lineage>
        <taxon>Bacteria</taxon>
        <taxon>Bacillati</taxon>
        <taxon>Actinomycetota</taxon>
        <taxon>Actinomycetes</taxon>
        <taxon>Micrococcales</taxon>
        <taxon>Micrococcaceae</taxon>
        <taxon>Arthrobacter</taxon>
    </lineage>
</organism>
<feature type="region of interest" description="Disordered" evidence="1">
    <location>
        <begin position="1"/>
        <end position="48"/>
    </location>
</feature>
<comment type="caution">
    <text evidence="2">The sequence shown here is derived from an EMBL/GenBank/DDBJ whole genome shotgun (WGS) entry which is preliminary data.</text>
</comment>
<keyword evidence="3" id="KW-1185">Reference proteome</keyword>
<sequence>MAFGFGKKNKKNSEQESAAEAAAGQGKAGEALALPPDPSDTAYDRGIHGPLDADEITNTDGYVDLGALLITPREGLALRLEVEESTSRVIAVTLDLNGSSLQLQAFAASRSEKLWRDIREQIGLSVGSQGGEIEILDGTFGKEVLAKVPAQASDGSMGFRVARFIGIDGPRWFLRGVLGGDAAVSREAAQELEDLFRGVVVVRGETPLPPRDLLVLRLPKDAVTNQEGQLPGDHATPAQGGEPFRRGPEITAIG</sequence>
<name>A0ABX0DCF9_9MICC</name>
<dbReference type="Proteomes" id="UP000479226">
    <property type="component" value="Unassembled WGS sequence"/>
</dbReference>
<evidence type="ECO:0000256" key="1">
    <source>
        <dbReference type="SAM" id="MobiDB-lite"/>
    </source>
</evidence>
<feature type="region of interest" description="Disordered" evidence="1">
    <location>
        <begin position="225"/>
        <end position="254"/>
    </location>
</feature>
<reference evidence="2 3" key="1">
    <citation type="submission" date="2020-02" db="EMBL/GenBank/DDBJ databases">
        <title>Genome sequence of the type strain DSM 27180 of Arthrobacter silviterrae.</title>
        <authorList>
            <person name="Gao J."/>
            <person name="Sun J."/>
        </authorList>
    </citation>
    <scope>NUCLEOTIDE SEQUENCE [LARGE SCALE GENOMIC DNA]</scope>
    <source>
        <strain evidence="2 3">DSM 27180</strain>
    </source>
</reference>
<protein>
    <submittedName>
        <fullName evidence="2">DUF3710 domain-containing protein</fullName>
    </submittedName>
</protein>